<proteinExistence type="predicted"/>
<evidence type="ECO:0000313" key="2">
    <source>
        <dbReference type="Proteomes" id="UP000646827"/>
    </source>
</evidence>
<dbReference type="PANTHER" id="PTHR23274">
    <property type="entry name" value="DNA HELICASE-RELATED"/>
    <property type="match status" value="1"/>
</dbReference>
<reference evidence="1 2" key="1">
    <citation type="submission" date="2020-12" db="EMBL/GenBank/DDBJ databases">
        <title>Metabolic potential, ecology and presence of endohyphal bacteria is reflected in genomic diversity of Mucoromycotina.</title>
        <authorList>
            <person name="Muszewska A."/>
            <person name="Okrasinska A."/>
            <person name="Steczkiewicz K."/>
            <person name="Drgas O."/>
            <person name="Orlowska M."/>
            <person name="Perlinska-Lenart U."/>
            <person name="Aleksandrzak-Piekarczyk T."/>
            <person name="Szatraj K."/>
            <person name="Zielenkiewicz U."/>
            <person name="Pilsyk S."/>
            <person name="Malc E."/>
            <person name="Mieczkowski P."/>
            <person name="Kruszewska J.S."/>
            <person name="Biernat P."/>
            <person name="Pawlowska J."/>
        </authorList>
    </citation>
    <scope>NUCLEOTIDE SEQUENCE [LARGE SCALE GENOMIC DNA]</scope>
    <source>
        <strain evidence="1 2">CBS 142.35</strain>
    </source>
</reference>
<keyword evidence="2" id="KW-1185">Reference proteome</keyword>
<comment type="caution">
    <text evidence="1">The sequence shown here is derived from an EMBL/GenBank/DDBJ whole genome shotgun (WGS) entry which is preliminary data.</text>
</comment>
<dbReference type="Proteomes" id="UP000646827">
    <property type="component" value="Unassembled WGS sequence"/>
</dbReference>
<dbReference type="AlphaFoldDB" id="A0A8H7RUG8"/>
<dbReference type="EMBL" id="JAEPRB010000467">
    <property type="protein sequence ID" value="KAG2216043.1"/>
    <property type="molecule type" value="Genomic_DNA"/>
</dbReference>
<dbReference type="InterPro" id="IPR027417">
    <property type="entry name" value="P-loop_NTPase"/>
</dbReference>
<organism evidence="1 2">
    <name type="scientific">Circinella minor</name>
    <dbReference type="NCBI Taxonomy" id="1195481"/>
    <lineage>
        <taxon>Eukaryota</taxon>
        <taxon>Fungi</taxon>
        <taxon>Fungi incertae sedis</taxon>
        <taxon>Mucoromycota</taxon>
        <taxon>Mucoromycotina</taxon>
        <taxon>Mucoromycetes</taxon>
        <taxon>Mucorales</taxon>
        <taxon>Lichtheimiaceae</taxon>
        <taxon>Circinella</taxon>
    </lineage>
</organism>
<evidence type="ECO:0000313" key="1">
    <source>
        <dbReference type="EMBL" id="KAG2216043.1"/>
    </source>
</evidence>
<dbReference type="GO" id="GO:0006260">
    <property type="term" value="P:DNA replication"/>
    <property type="evidence" value="ECO:0007669"/>
    <property type="project" value="TreeGrafter"/>
</dbReference>
<sequence>MNYIDPYSVFNLFIFDFHYFLFLSRQRSYSHTTPDPQYFAQRAILSPKNAVVDIINDVATDRFPGECREYLSADTVPGEEYANQISTEFLNTLSISEAEIITGSHAGNRVHIPRVKLISSSQSSGLPCEISRKQFPLKPAFCLSINKLQGQTLTHVGVYLPDPVFSHGQLYVAFSRVTDYRNLHIMAEWDRQADRPITKNVVYPEIFSPSPLPPPPSLS</sequence>
<name>A0A8H7RUG8_9FUNG</name>
<dbReference type="PANTHER" id="PTHR23274:SF51">
    <property type="entry name" value="OS03G0423850 PROTEIN"/>
    <property type="match status" value="1"/>
</dbReference>
<accession>A0A8H7RUG8</accession>
<protein>
    <recommendedName>
        <fullName evidence="3">ATP-dependent DNA helicase</fullName>
    </recommendedName>
</protein>
<dbReference type="GO" id="GO:0005657">
    <property type="term" value="C:replication fork"/>
    <property type="evidence" value="ECO:0007669"/>
    <property type="project" value="TreeGrafter"/>
</dbReference>
<gene>
    <name evidence="1" type="ORF">INT45_007164</name>
</gene>
<evidence type="ECO:0008006" key="3">
    <source>
        <dbReference type="Google" id="ProtNLM"/>
    </source>
</evidence>
<dbReference type="SUPFAM" id="SSF52540">
    <property type="entry name" value="P-loop containing nucleoside triphosphate hydrolases"/>
    <property type="match status" value="1"/>
</dbReference>
<dbReference type="OrthoDB" id="3691720at2759"/>